<dbReference type="Proteomes" id="UP001501411">
    <property type="component" value="Unassembled WGS sequence"/>
</dbReference>
<dbReference type="Pfam" id="PF20434">
    <property type="entry name" value="BD-FAE"/>
    <property type="match status" value="1"/>
</dbReference>
<proteinExistence type="predicted"/>
<organism evidence="4 5">
    <name type="scientific">Olivibacter ginsenosidimutans</name>
    <dbReference type="NCBI Taxonomy" id="1176537"/>
    <lineage>
        <taxon>Bacteria</taxon>
        <taxon>Pseudomonadati</taxon>
        <taxon>Bacteroidota</taxon>
        <taxon>Sphingobacteriia</taxon>
        <taxon>Sphingobacteriales</taxon>
        <taxon>Sphingobacteriaceae</taxon>
        <taxon>Olivibacter</taxon>
    </lineage>
</organism>
<evidence type="ECO:0000256" key="2">
    <source>
        <dbReference type="SAM" id="SignalP"/>
    </source>
</evidence>
<dbReference type="Gene3D" id="3.40.50.1820">
    <property type="entry name" value="alpha/beta hydrolase"/>
    <property type="match status" value="1"/>
</dbReference>
<reference evidence="5" key="1">
    <citation type="journal article" date="2019" name="Int. J. Syst. Evol. Microbiol.">
        <title>The Global Catalogue of Microorganisms (GCM) 10K type strain sequencing project: providing services to taxonomists for standard genome sequencing and annotation.</title>
        <authorList>
            <consortium name="The Broad Institute Genomics Platform"/>
            <consortium name="The Broad Institute Genome Sequencing Center for Infectious Disease"/>
            <person name="Wu L."/>
            <person name="Ma J."/>
        </authorList>
    </citation>
    <scope>NUCLEOTIDE SEQUENCE [LARGE SCALE GENOMIC DNA]</scope>
    <source>
        <strain evidence="5">JCM 18200</strain>
    </source>
</reference>
<evidence type="ECO:0000259" key="3">
    <source>
        <dbReference type="Pfam" id="PF20434"/>
    </source>
</evidence>
<dbReference type="PANTHER" id="PTHR48081:SF6">
    <property type="entry name" value="PEPTIDASE S9 PROLYL OLIGOPEPTIDASE CATALYTIC DOMAIN-CONTAINING PROTEIN"/>
    <property type="match status" value="1"/>
</dbReference>
<dbReference type="PANTHER" id="PTHR48081">
    <property type="entry name" value="AB HYDROLASE SUPERFAMILY PROTEIN C4A8.06C"/>
    <property type="match status" value="1"/>
</dbReference>
<feature type="domain" description="BD-FAE-like" evidence="3">
    <location>
        <begin position="72"/>
        <end position="176"/>
    </location>
</feature>
<evidence type="ECO:0000256" key="1">
    <source>
        <dbReference type="ARBA" id="ARBA00022801"/>
    </source>
</evidence>
<gene>
    <name evidence="4" type="ORF">GCM10023231_40740</name>
</gene>
<keyword evidence="1" id="KW-0378">Hydrolase</keyword>
<comment type="caution">
    <text evidence="4">The sequence shown here is derived from an EMBL/GenBank/DDBJ whole genome shotgun (WGS) entry which is preliminary data.</text>
</comment>
<dbReference type="RefSeq" id="WP_345235015.1">
    <property type="nucleotide sequence ID" value="NZ_BAABIQ010000044.1"/>
</dbReference>
<keyword evidence="2" id="KW-0732">Signal</keyword>
<dbReference type="InterPro" id="IPR050300">
    <property type="entry name" value="GDXG_lipolytic_enzyme"/>
</dbReference>
<evidence type="ECO:0000313" key="4">
    <source>
        <dbReference type="EMBL" id="GAA4807389.1"/>
    </source>
</evidence>
<dbReference type="InterPro" id="IPR029058">
    <property type="entry name" value="AB_hydrolase_fold"/>
</dbReference>
<dbReference type="EMBL" id="BAABIQ010000044">
    <property type="protein sequence ID" value="GAA4807389.1"/>
    <property type="molecule type" value="Genomic_DNA"/>
</dbReference>
<feature type="chain" id="PRO_5046572903" description="BD-FAE-like domain-containing protein" evidence="2">
    <location>
        <begin position="34"/>
        <end position="297"/>
    </location>
</feature>
<name>A0ABP9CB33_9SPHI</name>
<feature type="signal peptide" evidence="2">
    <location>
        <begin position="1"/>
        <end position="33"/>
    </location>
</feature>
<sequence>MIYLNNNCRFVEKRLLFFCFTFSLFFSSLFTFAQQQKDYREITLWQKGLPNTNGTEEAPNEQKGIYQPTIRIYLPAKEQATGRAVIAFPGGGYHGLASDREGFDFAPYFNQQGIALIVLLYRMPFGHKEVPFSDAEESIRLVQEHAAEWNINPKDIGIMGSSAGGHLASTIATHTTEALRPAFQILLYPVITMDSTYAHKGSLHNLLGTNPSLDTIIRYSNEKQVTDVTPRAFIALSNDDTIVPPANGVNYYLALNRQHVSASLHIYPTGGHGWGIKKDFKYHQAFLLELQQWLTSF</sequence>
<protein>
    <recommendedName>
        <fullName evidence="3">BD-FAE-like domain-containing protein</fullName>
    </recommendedName>
</protein>
<dbReference type="SUPFAM" id="SSF53474">
    <property type="entry name" value="alpha/beta-Hydrolases"/>
    <property type="match status" value="1"/>
</dbReference>
<accession>A0ABP9CB33</accession>
<dbReference type="InterPro" id="IPR049492">
    <property type="entry name" value="BD-FAE-like_dom"/>
</dbReference>
<evidence type="ECO:0000313" key="5">
    <source>
        <dbReference type="Proteomes" id="UP001501411"/>
    </source>
</evidence>
<keyword evidence="5" id="KW-1185">Reference proteome</keyword>